<dbReference type="Proteomes" id="UP000198553">
    <property type="component" value="Unassembled WGS sequence"/>
</dbReference>
<keyword evidence="4" id="KW-1185">Reference proteome</keyword>
<gene>
    <name evidence="3" type="ORF">SAMN05192533_11453</name>
</gene>
<feature type="transmembrane region" description="Helical" evidence="1">
    <location>
        <begin position="119"/>
        <end position="142"/>
    </location>
</feature>
<evidence type="ECO:0000256" key="1">
    <source>
        <dbReference type="SAM" id="Phobius"/>
    </source>
</evidence>
<feature type="domain" description="DUF2062" evidence="2">
    <location>
        <begin position="5"/>
        <end position="148"/>
    </location>
</feature>
<dbReference type="EMBL" id="FOBW01000014">
    <property type="protein sequence ID" value="SEN49997.1"/>
    <property type="molecule type" value="Genomic_DNA"/>
</dbReference>
<dbReference type="PANTHER" id="PTHR40547">
    <property type="entry name" value="SLL0298 PROTEIN"/>
    <property type="match status" value="1"/>
</dbReference>
<organism evidence="3 4">
    <name type="scientific">Mesobacillus persicus</name>
    <dbReference type="NCBI Taxonomy" id="930146"/>
    <lineage>
        <taxon>Bacteria</taxon>
        <taxon>Bacillati</taxon>
        <taxon>Bacillota</taxon>
        <taxon>Bacilli</taxon>
        <taxon>Bacillales</taxon>
        <taxon>Bacillaceae</taxon>
        <taxon>Mesobacillus</taxon>
    </lineage>
</organism>
<dbReference type="RefSeq" id="WP_090748735.1">
    <property type="nucleotide sequence ID" value="NZ_FOBW01000014.1"/>
</dbReference>
<evidence type="ECO:0000313" key="4">
    <source>
        <dbReference type="Proteomes" id="UP000198553"/>
    </source>
</evidence>
<proteinExistence type="predicted"/>
<keyword evidence="1" id="KW-0812">Transmembrane</keyword>
<keyword evidence="1" id="KW-1133">Transmembrane helix</keyword>
<accession>A0A1H8H2Q6</accession>
<dbReference type="STRING" id="930146.SAMN05192533_11453"/>
<evidence type="ECO:0000259" key="2">
    <source>
        <dbReference type="Pfam" id="PF09835"/>
    </source>
</evidence>
<feature type="transmembrane region" description="Helical" evidence="1">
    <location>
        <begin position="56"/>
        <end position="78"/>
    </location>
</feature>
<evidence type="ECO:0000313" key="3">
    <source>
        <dbReference type="EMBL" id="SEN49997.1"/>
    </source>
</evidence>
<reference evidence="4" key="1">
    <citation type="submission" date="2016-10" db="EMBL/GenBank/DDBJ databases">
        <authorList>
            <person name="Varghese N."/>
            <person name="Submissions S."/>
        </authorList>
    </citation>
    <scope>NUCLEOTIDE SEQUENCE [LARGE SCALE GENOMIC DNA]</scope>
    <source>
        <strain evidence="4">B48,IBRC-M 10115,DSM 25386,CECT 8001</strain>
    </source>
</reference>
<name>A0A1H8H2Q6_9BACI</name>
<dbReference type="InterPro" id="IPR018639">
    <property type="entry name" value="DUF2062"/>
</dbReference>
<protein>
    <recommendedName>
        <fullName evidence="2">DUF2062 domain-containing protein</fullName>
    </recommendedName>
</protein>
<sequence>MKLQRRFKYYLIRLFRLKAGPHQVALGLSLGFIPNWFPTFGFGPILSLGLAKITRVNVIAAVIGGIIGTPLWPVFFLFNYRVGGLFLKKPSEVNDLEEVEYIEAVNDTVGSIQSGSLQFLTGALVNVLVSSIILYIIVYLIFKKYRTRILSKLKY</sequence>
<dbReference type="Pfam" id="PF09835">
    <property type="entry name" value="DUF2062"/>
    <property type="match status" value="1"/>
</dbReference>
<dbReference type="PANTHER" id="PTHR40547:SF1">
    <property type="entry name" value="SLL0298 PROTEIN"/>
    <property type="match status" value="1"/>
</dbReference>
<keyword evidence="1" id="KW-0472">Membrane</keyword>
<dbReference type="OrthoDB" id="2081705at2"/>
<dbReference type="AlphaFoldDB" id="A0A1H8H2Q6"/>